<name>A0A7W7Q4D0_9PSEU</name>
<dbReference type="Proteomes" id="UP000520767">
    <property type="component" value="Unassembled WGS sequence"/>
</dbReference>
<reference evidence="3 4" key="1">
    <citation type="submission" date="2020-08" db="EMBL/GenBank/DDBJ databases">
        <title>Genomic Encyclopedia of Type Strains, Phase III (KMG-III): the genomes of soil and plant-associated and newly described type strains.</title>
        <authorList>
            <person name="Whitman W."/>
        </authorList>
    </citation>
    <scope>NUCLEOTIDE SEQUENCE [LARGE SCALE GENOMIC DNA]</scope>
    <source>
        <strain evidence="3 4">CECT 8960</strain>
    </source>
</reference>
<evidence type="ECO:0000313" key="4">
    <source>
        <dbReference type="Proteomes" id="UP000520767"/>
    </source>
</evidence>
<sequence length="272" mass="28508">MDLDDELRRLFADERLEVAARPGADDVIVAGAQRVRRRRITAVAASGTLAVVAAVAAGVLLTGGHPDAMPPANRYKNTPTSSTTTTTTSSPLTQSSTTRIVPTGTVGGNEQPPLTNEEENTDPTTPSADPPPVLGYPVLGPTGFQVLQLGQTQEEAEATGMVGVPTSETYGSCSEYQLLVDTVHVGWVYFSSSGVAAIMPFEAQTPEGVGLGWTIEQAAAVYPDLDVGFAKANRYAVVSAPGNPGATYRLLVDVDVDQITRVTMQTAAQPCF</sequence>
<protein>
    <submittedName>
        <fullName evidence="3">Uncharacterized protein</fullName>
    </submittedName>
</protein>
<feature type="compositionally biased region" description="Low complexity" evidence="1">
    <location>
        <begin position="78"/>
        <end position="98"/>
    </location>
</feature>
<evidence type="ECO:0000256" key="1">
    <source>
        <dbReference type="SAM" id="MobiDB-lite"/>
    </source>
</evidence>
<feature type="transmembrane region" description="Helical" evidence="2">
    <location>
        <begin position="40"/>
        <end position="61"/>
    </location>
</feature>
<accession>A0A7W7Q4D0</accession>
<gene>
    <name evidence="3" type="ORF">FHR82_003050</name>
</gene>
<dbReference type="EMBL" id="JACHJQ010000003">
    <property type="protein sequence ID" value="MBB4906830.1"/>
    <property type="molecule type" value="Genomic_DNA"/>
</dbReference>
<keyword evidence="2" id="KW-0812">Transmembrane</keyword>
<keyword evidence="4" id="KW-1185">Reference proteome</keyword>
<keyword evidence="2" id="KW-1133">Transmembrane helix</keyword>
<evidence type="ECO:0000313" key="3">
    <source>
        <dbReference type="EMBL" id="MBB4906830.1"/>
    </source>
</evidence>
<comment type="caution">
    <text evidence="3">The sequence shown here is derived from an EMBL/GenBank/DDBJ whole genome shotgun (WGS) entry which is preliminary data.</text>
</comment>
<feature type="region of interest" description="Disordered" evidence="1">
    <location>
        <begin position="64"/>
        <end position="129"/>
    </location>
</feature>
<keyword evidence="2" id="KW-0472">Membrane</keyword>
<dbReference type="RefSeq" id="WP_184810987.1">
    <property type="nucleotide sequence ID" value="NZ_JACHJQ010000003.1"/>
</dbReference>
<proteinExistence type="predicted"/>
<organism evidence="3 4">
    <name type="scientific">Actinophytocola algeriensis</name>
    <dbReference type="NCBI Taxonomy" id="1768010"/>
    <lineage>
        <taxon>Bacteria</taxon>
        <taxon>Bacillati</taxon>
        <taxon>Actinomycetota</taxon>
        <taxon>Actinomycetes</taxon>
        <taxon>Pseudonocardiales</taxon>
        <taxon>Pseudonocardiaceae</taxon>
    </lineage>
</organism>
<evidence type="ECO:0000256" key="2">
    <source>
        <dbReference type="SAM" id="Phobius"/>
    </source>
</evidence>
<dbReference type="AlphaFoldDB" id="A0A7W7Q4D0"/>